<keyword evidence="4" id="KW-1185">Reference proteome</keyword>
<comment type="caution">
    <text evidence="3">The sequence shown here is derived from an EMBL/GenBank/DDBJ whole genome shotgun (WGS) entry which is preliminary data.</text>
</comment>
<protein>
    <submittedName>
        <fullName evidence="3">Alpha/beta hydrolase</fullName>
    </submittedName>
</protein>
<evidence type="ECO:0000313" key="3">
    <source>
        <dbReference type="EMBL" id="MEU8137213.1"/>
    </source>
</evidence>
<dbReference type="Gene3D" id="3.40.50.1820">
    <property type="entry name" value="alpha/beta hydrolase"/>
    <property type="match status" value="1"/>
</dbReference>
<feature type="domain" description="Alpha/beta hydrolase fold-3" evidence="2">
    <location>
        <begin position="52"/>
        <end position="159"/>
    </location>
</feature>
<proteinExistence type="predicted"/>
<dbReference type="PANTHER" id="PTHR48081:SF33">
    <property type="entry name" value="KYNURENINE FORMAMIDASE"/>
    <property type="match status" value="1"/>
</dbReference>
<dbReference type="Proteomes" id="UP001551482">
    <property type="component" value="Unassembled WGS sequence"/>
</dbReference>
<gene>
    <name evidence="3" type="ORF">AB0C36_27305</name>
</gene>
<keyword evidence="1 3" id="KW-0378">Hydrolase</keyword>
<sequence length="260" mass="27331">MEVVLMADDESILAKPTPEPDGELRYGPEDEHVADLWLPAEAAAVGTGTPLVLLVHGGFWRPAYDRVHTRHMAAALRDAGWPVAALEYRRVPGTPEATTDDVRLALREVPSQPALGAGHLRTVLMGHSAGGQLVLWAASVCPPGRLLGTVALSPVTDLAAADVAGLGGGAVRAFLGTSPAARPDLDPLRLDTPDTPVTLVHGAEDATVPLALSHTYAAAHPSTRLVAVPKADHYDVIDPSSVAWQHVTAELTSLSRRRAL</sequence>
<dbReference type="InterPro" id="IPR013094">
    <property type="entry name" value="AB_hydrolase_3"/>
</dbReference>
<name>A0ABV3DN98_9ACTN</name>
<reference evidence="3 4" key="1">
    <citation type="submission" date="2024-06" db="EMBL/GenBank/DDBJ databases">
        <title>The Natural Products Discovery Center: Release of the First 8490 Sequenced Strains for Exploring Actinobacteria Biosynthetic Diversity.</title>
        <authorList>
            <person name="Kalkreuter E."/>
            <person name="Kautsar S.A."/>
            <person name="Yang D."/>
            <person name="Bader C.D."/>
            <person name="Teijaro C.N."/>
            <person name="Fluegel L."/>
            <person name="Davis C.M."/>
            <person name="Simpson J.R."/>
            <person name="Lauterbach L."/>
            <person name="Steele A.D."/>
            <person name="Gui C."/>
            <person name="Meng S."/>
            <person name="Li G."/>
            <person name="Viehrig K."/>
            <person name="Ye F."/>
            <person name="Su P."/>
            <person name="Kiefer A.F."/>
            <person name="Nichols A."/>
            <person name="Cepeda A.J."/>
            <person name="Yan W."/>
            <person name="Fan B."/>
            <person name="Jiang Y."/>
            <person name="Adhikari A."/>
            <person name="Zheng C.-J."/>
            <person name="Schuster L."/>
            <person name="Cowan T.M."/>
            <person name="Smanski M.J."/>
            <person name="Chevrette M.G."/>
            <person name="De Carvalho L.P.S."/>
            <person name="Shen B."/>
        </authorList>
    </citation>
    <scope>NUCLEOTIDE SEQUENCE [LARGE SCALE GENOMIC DNA]</scope>
    <source>
        <strain evidence="3 4">NPDC048946</strain>
    </source>
</reference>
<dbReference type="Pfam" id="PF07859">
    <property type="entry name" value="Abhydrolase_3"/>
    <property type="match status" value="1"/>
</dbReference>
<dbReference type="SUPFAM" id="SSF53474">
    <property type="entry name" value="alpha/beta-Hydrolases"/>
    <property type="match status" value="1"/>
</dbReference>
<evidence type="ECO:0000256" key="1">
    <source>
        <dbReference type="ARBA" id="ARBA00022801"/>
    </source>
</evidence>
<accession>A0ABV3DN98</accession>
<evidence type="ECO:0000259" key="2">
    <source>
        <dbReference type="Pfam" id="PF07859"/>
    </source>
</evidence>
<evidence type="ECO:0000313" key="4">
    <source>
        <dbReference type="Proteomes" id="UP001551482"/>
    </source>
</evidence>
<dbReference type="RefSeq" id="WP_358358782.1">
    <property type="nucleotide sequence ID" value="NZ_JBEZFP010000082.1"/>
</dbReference>
<dbReference type="PANTHER" id="PTHR48081">
    <property type="entry name" value="AB HYDROLASE SUPERFAMILY PROTEIN C4A8.06C"/>
    <property type="match status" value="1"/>
</dbReference>
<dbReference type="EMBL" id="JBEZFP010000082">
    <property type="protein sequence ID" value="MEU8137213.1"/>
    <property type="molecule type" value="Genomic_DNA"/>
</dbReference>
<dbReference type="GO" id="GO:0016787">
    <property type="term" value="F:hydrolase activity"/>
    <property type="evidence" value="ECO:0007669"/>
    <property type="project" value="UniProtKB-KW"/>
</dbReference>
<dbReference type="InterPro" id="IPR029058">
    <property type="entry name" value="AB_hydrolase_fold"/>
</dbReference>
<organism evidence="3 4">
    <name type="scientific">Streptodolium elevatio</name>
    <dbReference type="NCBI Taxonomy" id="3157996"/>
    <lineage>
        <taxon>Bacteria</taxon>
        <taxon>Bacillati</taxon>
        <taxon>Actinomycetota</taxon>
        <taxon>Actinomycetes</taxon>
        <taxon>Kitasatosporales</taxon>
        <taxon>Streptomycetaceae</taxon>
        <taxon>Streptodolium</taxon>
    </lineage>
</organism>
<dbReference type="InterPro" id="IPR050300">
    <property type="entry name" value="GDXG_lipolytic_enzyme"/>
</dbReference>